<keyword evidence="3" id="KW-1185">Reference proteome</keyword>
<feature type="region of interest" description="Disordered" evidence="1">
    <location>
        <begin position="86"/>
        <end position="110"/>
    </location>
</feature>
<name>A0A931AEH7_9ACTN</name>
<protein>
    <submittedName>
        <fullName evidence="2">Uncharacterized protein</fullName>
    </submittedName>
</protein>
<dbReference type="RefSeq" id="WP_195900310.1">
    <property type="nucleotide sequence ID" value="NZ_JADOGI010000159.1"/>
</dbReference>
<evidence type="ECO:0000313" key="2">
    <source>
        <dbReference type="EMBL" id="MBF8191401.1"/>
    </source>
</evidence>
<evidence type="ECO:0000313" key="3">
    <source>
        <dbReference type="Proteomes" id="UP000605361"/>
    </source>
</evidence>
<proteinExistence type="predicted"/>
<accession>A0A931AEH7</accession>
<comment type="caution">
    <text evidence="2">The sequence shown here is derived from an EMBL/GenBank/DDBJ whole genome shotgun (WGS) entry which is preliminary data.</text>
</comment>
<dbReference type="Proteomes" id="UP000605361">
    <property type="component" value="Unassembled WGS sequence"/>
</dbReference>
<sequence length="139" mass="14548">MRPGKAVASFDSASGMLRALSRFLHDRDVPLIGQGPAALEGVVASVLGAANRLPRGLQERAYALGGWAEAVPLRRAGEIRSDAPARWVTGSGRRPSRRRQFCATSSAHDQYASSNAGFAALARTPAYDSCAGTSGGPRP</sequence>
<dbReference type="AlphaFoldDB" id="A0A931AEH7"/>
<dbReference type="EMBL" id="JADOGI010000159">
    <property type="protein sequence ID" value="MBF8191401.1"/>
    <property type="molecule type" value="Genomic_DNA"/>
</dbReference>
<organism evidence="2 3">
    <name type="scientific">Nonomuraea cypriaca</name>
    <dbReference type="NCBI Taxonomy" id="1187855"/>
    <lineage>
        <taxon>Bacteria</taxon>
        <taxon>Bacillati</taxon>
        <taxon>Actinomycetota</taxon>
        <taxon>Actinomycetes</taxon>
        <taxon>Streptosporangiales</taxon>
        <taxon>Streptosporangiaceae</taxon>
        <taxon>Nonomuraea</taxon>
    </lineage>
</organism>
<evidence type="ECO:0000256" key="1">
    <source>
        <dbReference type="SAM" id="MobiDB-lite"/>
    </source>
</evidence>
<reference evidence="2" key="1">
    <citation type="submission" date="2020-11" db="EMBL/GenBank/DDBJ databases">
        <title>Whole-genome analyses of Nonomuraea sp. K274.</title>
        <authorList>
            <person name="Veyisoglu A."/>
        </authorList>
    </citation>
    <scope>NUCLEOTIDE SEQUENCE</scope>
    <source>
        <strain evidence="2">K274</strain>
    </source>
</reference>
<gene>
    <name evidence="2" type="ORF">ITP53_38025</name>
</gene>